<feature type="region of interest" description="Disordered" evidence="1">
    <location>
        <begin position="71"/>
        <end position="91"/>
    </location>
</feature>
<evidence type="ECO:0000313" key="3">
    <source>
        <dbReference type="Proteomes" id="UP000055048"/>
    </source>
</evidence>
<proteinExistence type="predicted"/>
<dbReference type="AlphaFoldDB" id="A0A0V0TD69"/>
<accession>A0A0V0TD69</accession>
<protein>
    <submittedName>
        <fullName evidence="2">Uncharacterized protein</fullName>
    </submittedName>
</protein>
<gene>
    <name evidence="2" type="ORF">T05_3318</name>
</gene>
<evidence type="ECO:0000256" key="1">
    <source>
        <dbReference type="SAM" id="MobiDB-lite"/>
    </source>
</evidence>
<name>A0A0V0TD69_9BILA</name>
<comment type="caution">
    <text evidence="2">The sequence shown here is derived from an EMBL/GenBank/DDBJ whole genome shotgun (WGS) entry which is preliminary data.</text>
</comment>
<dbReference type="Proteomes" id="UP000055048">
    <property type="component" value="Unassembled WGS sequence"/>
</dbReference>
<evidence type="ECO:0000313" key="2">
    <source>
        <dbReference type="EMBL" id="KRX36957.1"/>
    </source>
</evidence>
<reference evidence="2 3" key="1">
    <citation type="submission" date="2015-01" db="EMBL/GenBank/DDBJ databases">
        <title>Evolution of Trichinella species and genotypes.</title>
        <authorList>
            <person name="Korhonen P.K."/>
            <person name="Edoardo P."/>
            <person name="Giuseppe L.R."/>
            <person name="Gasser R.B."/>
        </authorList>
    </citation>
    <scope>NUCLEOTIDE SEQUENCE [LARGE SCALE GENOMIC DNA]</scope>
    <source>
        <strain evidence="2">ISS417</strain>
    </source>
</reference>
<dbReference type="EMBL" id="JYDJ01000334">
    <property type="protein sequence ID" value="KRX36957.1"/>
    <property type="molecule type" value="Genomic_DNA"/>
</dbReference>
<sequence>MAMILSRENNASVASIGIHCSNGDAHWKVISNDMAEYCKQEFKISANHRTLRQQIPPPDIRNTDFIFPAESTRSKVGRNIDKKPADNNAEH</sequence>
<feature type="compositionally biased region" description="Basic and acidic residues" evidence="1">
    <location>
        <begin position="78"/>
        <end position="91"/>
    </location>
</feature>
<keyword evidence="3" id="KW-1185">Reference proteome</keyword>
<organism evidence="2 3">
    <name type="scientific">Trichinella murrelli</name>
    <dbReference type="NCBI Taxonomy" id="144512"/>
    <lineage>
        <taxon>Eukaryota</taxon>
        <taxon>Metazoa</taxon>
        <taxon>Ecdysozoa</taxon>
        <taxon>Nematoda</taxon>
        <taxon>Enoplea</taxon>
        <taxon>Dorylaimia</taxon>
        <taxon>Trichinellida</taxon>
        <taxon>Trichinellidae</taxon>
        <taxon>Trichinella</taxon>
    </lineage>
</organism>